<proteinExistence type="predicted"/>
<evidence type="ECO:0000313" key="1">
    <source>
        <dbReference type="EMBL" id="KAA1077549.1"/>
    </source>
</evidence>
<dbReference type="AlphaFoldDB" id="A0A5B0MNE1"/>
<reference evidence="1 2" key="1">
    <citation type="submission" date="2019-05" db="EMBL/GenBank/DDBJ databases">
        <title>Emergence of the Ug99 lineage of the wheat stem rust pathogen through somatic hybridization.</title>
        <authorList>
            <person name="Li F."/>
            <person name="Upadhyaya N.M."/>
            <person name="Sperschneider J."/>
            <person name="Matny O."/>
            <person name="Nguyen-Phuc H."/>
            <person name="Mago R."/>
            <person name="Raley C."/>
            <person name="Miller M.E."/>
            <person name="Silverstein K.A.T."/>
            <person name="Henningsen E."/>
            <person name="Hirsch C.D."/>
            <person name="Visser B."/>
            <person name="Pretorius Z.A."/>
            <person name="Steffenson B.J."/>
            <person name="Schwessinger B."/>
            <person name="Dodds P.N."/>
            <person name="Figueroa M."/>
        </authorList>
    </citation>
    <scope>NUCLEOTIDE SEQUENCE [LARGE SCALE GENOMIC DNA]</scope>
    <source>
        <strain evidence="1">21-0</strain>
    </source>
</reference>
<keyword evidence="2" id="KW-1185">Reference proteome</keyword>
<sequence length="159" mass="18564">MSITPSGIGKMTMNNRHIIRLNNCVTIAVWLTNLNPSRFYPPREFSMVIITVPSRFGLVAYRVTSQRSRLRSLHLGTFRISWGDPEVPENSRVISDHFLQRVEAFTRRMWGNQAAHERFESSCARWLLGLLRRELGHDFFDHHRLHLVMEKVVALLHSD</sequence>
<dbReference type="OrthoDB" id="2497480at2759"/>
<protein>
    <submittedName>
        <fullName evidence="1">Uncharacterized protein</fullName>
    </submittedName>
</protein>
<evidence type="ECO:0000313" key="2">
    <source>
        <dbReference type="Proteomes" id="UP000324748"/>
    </source>
</evidence>
<organism evidence="1 2">
    <name type="scientific">Puccinia graminis f. sp. tritici</name>
    <dbReference type="NCBI Taxonomy" id="56615"/>
    <lineage>
        <taxon>Eukaryota</taxon>
        <taxon>Fungi</taxon>
        <taxon>Dikarya</taxon>
        <taxon>Basidiomycota</taxon>
        <taxon>Pucciniomycotina</taxon>
        <taxon>Pucciniomycetes</taxon>
        <taxon>Pucciniales</taxon>
        <taxon>Pucciniaceae</taxon>
        <taxon>Puccinia</taxon>
    </lineage>
</organism>
<gene>
    <name evidence="1" type="ORF">PGT21_011632</name>
</gene>
<accession>A0A5B0MNE1</accession>
<dbReference type="EMBL" id="VSWC01000144">
    <property type="protein sequence ID" value="KAA1077549.1"/>
    <property type="molecule type" value="Genomic_DNA"/>
</dbReference>
<dbReference type="Proteomes" id="UP000324748">
    <property type="component" value="Unassembled WGS sequence"/>
</dbReference>
<name>A0A5B0MNE1_PUCGR</name>
<comment type="caution">
    <text evidence="1">The sequence shown here is derived from an EMBL/GenBank/DDBJ whole genome shotgun (WGS) entry which is preliminary data.</text>
</comment>